<reference evidence="1 2" key="1">
    <citation type="journal article" date="2015" name="Proc. Natl. Acad. Sci. U.S.A.">
        <title>The resurrection genome of Boea hygrometrica: A blueprint for survival of dehydration.</title>
        <authorList>
            <person name="Xiao L."/>
            <person name="Yang G."/>
            <person name="Zhang L."/>
            <person name="Yang X."/>
            <person name="Zhao S."/>
            <person name="Ji Z."/>
            <person name="Zhou Q."/>
            <person name="Hu M."/>
            <person name="Wang Y."/>
            <person name="Chen M."/>
            <person name="Xu Y."/>
            <person name="Jin H."/>
            <person name="Xiao X."/>
            <person name="Hu G."/>
            <person name="Bao F."/>
            <person name="Hu Y."/>
            <person name="Wan P."/>
            <person name="Li L."/>
            <person name="Deng X."/>
            <person name="Kuang T."/>
            <person name="Xiang C."/>
            <person name="Zhu J.K."/>
            <person name="Oliver M.J."/>
            <person name="He Y."/>
        </authorList>
    </citation>
    <scope>NUCLEOTIDE SEQUENCE [LARGE SCALE GENOMIC DNA]</scope>
    <source>
        <strain evidence="2">cv. XS01</strain>
    </source>
</reference>
<dbReference type="AlphaFoldDB" id="A0A2Z7AA93"/>
<dbReference type="Proteomes" id="UP000250235">
    <property type="component" value="Unassembled WGS sequence"/>
</dbReference>
<protein>
    <submittedName>
        <fullName evidence="1">Protein CROWDED NUCLEI 2</fullName>
    </submittedName>
</protein>
<evidence type="ECO:0000313" key="1">
    <source>
        <dbReference type="EMBL" id="KZV18630.1"/>
    </source>
</evidence>
<dbReference type="EMBL" id="KV017293">
    <property type="protein sequence ID" value="KZV18630.1"/>
    <property type="molecule type" value="Genomic_DNA"/>
</dbReference>
<sequence length="89" mass="9491">MKIMKANTVVAISDGASRTVENQDMSGQPRIRKSSELKCFVERGASLPFVSCFGANSVVANSLGILLYEHKLLGAEALGLSSSGRRYVA</sequence>
<proteinExistence type="predicted"/>
<organism evidence="1 2">
    <name type="scientific">Dorcoceras hygrometricum</name>
    <dbReference type="NCBI Taxonomy" id="472368"/>
    <lineage>
        <taxon>Eukaryota</taxon>
        <taxon>Viridiplantae</taxon>
        <taxon>Streptophyta</taxon>
        <taxon>Embryophyta</taxon>
        <taxon>Tracheophyta</taxon>
        <taxon>Spermatophyta</taxon>
        <taxon>Magnoliopsida</taxon>
        <taxon>eudicotyledons</taxon>
        <taxon>Gunneridae</taxon>
        <taxon>Pentapetalae</taxon>
        <taxon>asterids</taxon>
        <taxon>lamiids</taxon>
        <taxon>Lamiales</taxon>
        <taxon>Gesneriaceae</taxon>
        <taxon>Didymocarpoideae</taxon>
        <taxon>Trichosporeae</taxon>
        <taxon>Loxocarpinae</taxon>
        <taxon>Dorcoceras</taxon>
    </lineage>
</organism>
<evidence type="ECO:0000313" key="2">
    <source>
        <dbReference type="Proteomes" id="UP000250235"/>
    </source>
</evidence>
<gene>
    <name evidence="1" type="ORF">F511_03524</name>
</gene>
<accession>A0A2Z7AA93</accession>
<name>A0A2Z7AA93_9LAMI</name>
<keyword evidence="2" id="KW-1185">Reference proteome</keyword>